<proteinExistence type="predicted"/>
<dbReference type="RefSeq" id="WP_218136925.1">
    <property type="nucleotide sequence ID" value="NZ_JABKAV010000045.1"/>
</dbReference>
<accession>A0ABX2Q856</accession>
<evidence type="ECO:0000313" key="2">
    <source>
        <dbReference type="Proteomes" id="UP000626554"/>
    </source>
</evidence>
<evidence type="ECO:0000313" key="1">
    <source>
        <dbReference type="EMBL" id="NVO85889.1"/>
    </source>
</evidence>
<gene>
    <name evidence="1" type="ORF">HW556_13455</name>
</gene>
<comment type="caution">
    <text evidence="1">The sequence shown here is derived from an EMBL/GenBank/DDBJ whole genome shotgun (WGS) entry which is preliminary data.</text>
</comment>
<name>A0ABX2Q856_9BACT</name>
<reference evidence="1 2" key="1">
    <citation type="submission" date="2020-05" db="EMBL/GenBank/DDBJ databases">
        <title>Hymenobacter terrestris sp. nov. and Hymenobacter lapidiphilus sp. nov., isolated from regoliths in Antarctica.</title>
        <authorList>
            <person name="Sedlacek I."/>
            <person name="Pantucek R."/>
            <person name="Zeman M."/>
            <person name="Holochova P."/>
            <person name="Kralova S."/>
            <person name="Stankova E."/>
            <person name="Sedo O."/>
            <person name="Micenkova L."/>
            <person name="Svec P."/>
            <person name="Gupta V."/>
            <person name="Sood U."/>
            <person name="Korpole U.S."/>
            <person name="Lal R."/>
        </authorList>
    </citation>
    <scope>NUCLEOTIDE SEQUENCE [LARGE SCALE GENOMIC DNA]</scope>
    <source>
        <strain evidence="1 2">P5252</strain>
    </source>
</reference>
<organism evidence="1 2">
    <name type="scientific">Hymenobacter terrestris</name>
    <dbReference type="NCBI Taxonomy" id="2748310"/>
    <lineage>
        <taxon>Bacteria</taxon>
        <taxon>Pseudomonadati</taxon>
        <taxon>Bacteroidota</taxon>
        <taxon>Cytophagia</taxon>
        <taxon>Cytophagales</taxon>
        <taxon>Hymenobacteraceae</taxon>
        <taxon>Hymenobacter</taxon>
    </lineage>
</organism>
<protein>
    <submittedName>
        <fullName evidence="1">Uncharacterized protein</fullName>
    </submittedName>
</protein>
<keyword evidence="2" id="KW-1185">Reference proteome</keyword>
<dbReference type="Proteomes" id="UP000626554">
    <property type="component" value="Unassembled WGS sequence"/>
</dbReference>
<sequence length="144" mass="16484">SWDKKPSHFRQAVEMNSIGFLTAFHWFIPGVQNVQEVFDASADACPQKPALLAYLEQCPALVEFMDRLVDEEGTEIGSFSIHSDGEWVWPSYVGHYLHRPGYRLRDERLLQHAAARGFAVPTLTAEEAHALLQRYLHFSKIGQW</sequence>
<feature type="non-terminal residue" evidence="1">
    <location>
        <position position="1"/>
    </location>
</feature>
<dbReference type="EMBL" id="JABKAV010000045">
    <property type="protein sequence ID" value="NVO85889.1"/>
    <property type="molecule type" value="Genomic_DNA"/>
</dbReference>